<evidence type="ECO:0000313" key="8">
    <source>
        <dbReference type="Proteomes" id="UP000267289"/>
    </source>
</evidence>
<dbReference type="GO" id="GO:0022857">
    <property type="term" value="F:transmembrane transporter activity"/>
    <property type="evidence" value="ECO:0007669"/>
    <property type="project" value="InterPro"/>
</dbReference>
<proteinExistence type="predicted"/>
<feature type="domain" description="Major facilitator superfamily (MFS) profile" evidence="6">
    <location>
        <begin position="21"/>
        <end position="98"/>
    </location>
</feature>
<dbReference type="SUPFAM" id="SSF103473">
    <property type="entry name" value="MFS general substrate transporter"/>
    <property type="match status" value="1"/>
</dbReference>
<evidence type="ECO:0000256" key="4">
    <source>
        <dbReference type="ARBA" id="ARBA00023136"/>
    </source>
</evidence>
<name>A0A498PYA7_9MYCO</name>
<dbReference type="PANTHER" id="PTHR23527:SF1">
    <property type="entry name" value="BLL3282 PROTEIN"/>
    <property type="match status" value="1"/>
</dbReference>
<organism evidence="7 8">
    <name type="scientific">Mycobacterium innocens</name>
    <dbReference type="NCBI Taxonomy" id="2341083"/>
    <lineage>
        <taxon>Bacteria</taxon>
        <taxon>Bacillati</taxon>
        <taxon>Actinomycetota</taxon>
        <taxon>Actinomycetes</taxon>
        <taxon>Mycobacteriales</taxon>
        <taxon>Mycobacteriaceae</taxon>
        <taxon>Mycobacterium</taxon>
    </lineage>
</organism>
<dbReference type="Proteomes" id="UP000267289">
    <property type="component" value="Unassembled WGS sequence"/>
</dbReference>
<evidence type="ECO:0000256" key="1">
    <source>
        <dbReference type="ARBA" id="ARBA00004651"/>
    </source>
</evidence>
<comment type="subcellular location">
    <subcellularLocation>
        <location evidence="1">Cell membrane</location>
        <topology evidence="1">Multi-pass membrane protein</topology>
    </subcellularLocation>
</comment>
<keyword evidence="3 5" id="KW-1133">Transmembrane helix</keyword>
<evidence type="ECO:0000256" key="5">
    <source>
        <dbReference type="SAM" id="Phobius"/>
    </source>
</evidence>
<dbReference type="InterPro" id="IPR020846">
    <property type="entry name" value="MFS_dom"/>
</dbReference>
<evidence type="ECO:0000256" key="2">
    <source>
        <dbReference type="ARBA" id="ARBA00022692"/>
    </source>
</evidence>
<sequence length="98" mass="10055">MTSVRAWLMAAEPVSAALRWSMVAIALTVTASAFSFINAVPFMIPALEAARGTALAEAGLLSAMPSLGMVVTLIAWGYVADRIGERTVLATGSALTAG</sequence>
<dbReference type="GO" id="GO:0005886">
    <property type="term" value="C:plasma membrane"/>
    <property type="evidence" value="ECO:0007669"/>
    <property type="project" value="UniProtKB-SubCell"/>
</dbReference>
<dbReference type="EMBL" id="UPHQ01000062">
    <property type="protein sequence ID" value="VBA37222.1"/>
    <property type="molecule type" value="Genomic_DNA"/>
</dbReference>
<keyword evidence="2 5" id="KW-0812">Transmembrane</keyword>
<gene>
    <name evidence="7" type="ORF">LAUMK13_01526</name>
</gene>
<feature type="transmembrane region" description="Helical" evidence="5">
    <location>
        <begin position="59"/>
        <end position="79"/>
    </location>
</feature>
<evidence type="ECO:0000259" key="6">
    <source>
        <dbReference type="PROSITE" id="PS50850"/>
    </source>
</evidence>
<keyword evidence="4 5" id="KW-0472">Membrane</keyword>
<accession>A0A498PYA7</accession>
<dbReference type="InterPro" id="IPR011701">
    <property type="entry name" value="MFS"/>
</dbReference>
<dbReference type="Gene3D" id="1.20.1250.20">
    <property type="entry name" value="MFS general substrate transporter like domains"/>
    <property type="match status" value="1"/>
</dbReference>
<dbReference type="InterPro" id="IPR052952">
    <property type="entry name" value="MFS-Transporter"/>
</dbReference>
<dbReference type="InterPro" id="IPR036259">
    <property type="entry name" value="MFS_trans_sf"/>
</dbReference>
<protein>
    <submittedName>
        <fullName evidence="7">Putative MFS-type transporter</fullName>
    </submittedName>
</protein>
<dbReference type="PANTHER" id="PTHR23527">
    <property type="entry name" value="BLL3282 PROTEIN"/>
    <property type="match status" value="1"/>
</dbReference>
<evidence type="ECO:0000256" key="3">
    <source>
        <dbReference type="ARBA" id="ARBA00022989"/>
    </source>
</evidence>
<evidence type="ECO:0000313" key="7">
    <source>
        <dbReference type="EMBL" id="VBA37222.1"/>
    </source>
</evidence>
<reference evidence="7 8" key="1">
    <citation type="submission" date="2018-09" db="EMBL/GenBank/DDBJ databases">
        <authorList>
            <person name="Tagini F."/>
        </authorList>
    </citation>
    <scope>NUCLEOTIDE SEQUENCE [LARGE SCALE GENOMIC DNA]</scope>
    <source>
        <strain evidence="7 8">MK13</strain>
    </source>
</reference>
<dbReference type="Pfam" id="PF07690">
    <property type="entry name" value="MFS_1"/>
    <property type="match status" value="1"/>
</dbReference>
<dbReference type="AlphaFoldDB" id="A0A498PYA7"/>
<dbReference type="PROSITE" id="PS50850">
    <property type="entry name" value="MFS"/>
    <property type="match status" value="1"/>
</dbReference>
<keyword evidence="8" id="KW-1185">Reference proteome</keyword>
<feature type="transmembrane region" description="Helical" evidence="5">
    <location>
        <begin position="20"/>
        <end position="47"/>
    </location>
</feature>